<name>A0A1V2I1X3_9ACTN</name>
<dbReference type="Proteomes" id="UP000188929">
    <property type="component" value="Unassembled WGS sequence"/>
</dbReference>
<proteinExistence type="predicted"/>
<gene>
    <name evidence="1" type="ORF">BL253_31890</name>
</gene>
<organism evidence="1 2">
    <name type="scientific">Pseudofrankia asymbiotica</name>
    <dbReference type="NCBI Taxonomy" id="1834516"/>
    <lineage>
        <taxon>Bacteria</taxon>
        <taxon>Bacillati</taxon>
        <taxon>Actinomycetota</taxon>
        <taxon>Actinomycetes</taxon>
        <taxon>Frankiales</taxon>
        <taxon>Frankiaceae</taxon>
        <taxon>Pseudofrankia</taxon>
    </lineage>
</organism>
<dbReference type="EMBL" id="MOMC01000079">
    <property type="protein sequence ID" value="ONH23821.1"/>
    <property type="molecule type" value="Genomic_DNA"/>
</dbReference>
<dbReference type="OrthoDB" id="3830192at2"/>
<dbReference type="RefSeq" id="WP_076821207.1">
    <property type="nucleotide sequence ID" value="NZ_MOMC01000079.1"/>
</dbReference>
<evidence type="ECO:0000313" key="2">
    <source>
        <dbReference type="Proteomes" id="UP000188929"/>
    </source>
</evidence>
<evidence type="ECO:0000313" key="1">
    <source>
        <dbReference type="EMBL" id="ONH23821.1"/>
    </source>
</evidence>
<keyword evidence="2" id="KW-1185">Reference proteome</keyword>
<comment type="caution">
    <text evidence="1">The sequence shown here is derived from an EMBL/GenBank/DDBJ whole genome shotgun (WGS) entry which is preliminary data.</text>
</comment>
<dbReference type="AlphaFoldDB" id="A0A1V2I1X3"/>
<accession>A0A1V2I1X3</accession>
<sequence length="114" mass="12001">MVTEAGRADDAIRAINHLTIRGDGGIDFPSELDQVIRSLAAMVEKLPQALDQLADIGDGFTDHAGLYDDRGFNPHGTIRAATTELATAISAVGVLAAPLRRAANELSHLGLRDG</sequence>
<protein>
    <submittedName>
        <fullName evidence="1">Uncharacterized protein</fullName>
    </submittedName>
</protein>
<dbReference type="STRING" id="1834516.BL253_31890"/>
<reference evidence="2" key="1">
    <citation type="submission" date="2016-10" db="EMBL/GenBank/DDBJ databases">
        <title>Frankia sp. NRRL B-16386 Genome sequencing.</title>
        <authorList>
            <person name="Ghodhbane-Gtari F."/>
            <person name="Swanson E."/>
            <person name="Gueddou A."/>
            <person name="Hezbri K."/>
            <person name="Ktari K."/>
            <person name="Nouioui I."/>
            <person name="Morris K."/>
            <person name="Simpson S."/>
            <person name="Abebe-Akele F."/>
            <person name="Thomas K."/>
            <person name="Gtari M."/>
            <person name="Tisa L.S."/>
        </authorList>
    </citation>
    <scope>NUCLEOTIDE SEQUENCE [LARGE SCALE GENOMIC DNA]</scope>
    <source>
        <strain evidence="2">NRRL B-16386</strain>
    </source>
</reference>